<dbReference type="CDD" id="cd19534">
    <property type="entry name" value="E_NRPS"/>
    <property type="match status" value="1"/>
</dbReference>
<sequence>MAELDNLALVQRFIRLPLAQRQVFLERLAGKGMSLSHLPIPAMAHEFEPIPLSYAQQRQWFLWQLDPDSAAYHIPSALRLRGSLDLAALEQAFNDLIVRHASLRTRFEQAGEQAVQVIEPEVRLRLNVQVLEPQPDEARCHQRIEAFIQARSSQLFDLRLAPLLRADVLQIAAGDHVLVMTLHHIIADGVSMRVLVDELIQGYLARIQSHAPQWPVLPIQYADYAIWQRQWMEAGERARQLAYWQDQLGDEHPLLQLPTDFARPAEQSHRGARLELELPLAKAQALKRLARSEGVTPFMVLLASFQFLLYRYSGQADIRVGVPIANRQRLETEGLIGFFINTQVLAAKIEGHLRFVDLLQQVKQTALGAQAHQDLPFEQLVEALQPQRSLSHGPLFQVMLNHQSDTGQAQLPAGLALQIEHLACDDASSKFDLTLETVEHAEGLSANFIYATDLFRAATIERLAADWQGLLDTLIAEPTLHLGEVVTGARDKPVTDFAVAFDGAPTAGVQTLFERQAARNPEAIAVVCGDRKINYGELERWANRLAARLLAQGVGPEVGVGIAAARSIELIVAMLAVLKAGGCYLALDVTTPIERQQQLLADSGIGLLLSDAQLCQRPALSGPFSLLELDACEPWAADQQQAPEVASAGQNIAYLIYTSGSTGRPKGVMVSHAALLNYVQALLQRVSLEDVRSLAMVSTVAADLGYTQLFAALCSGRTLHLIDTDLAMDAEGFAAYMSAHAVDALKIVPSHLSALLKARNPSQVLPRRCLILGGEACPAQLLDSVHTLMPHCRVFNHYGPSETTIGVLATALDLDRSPIRAPLGHPLANIRVHLLDADLQPVIEGVPGELQIAGAGLARGYLRQPGLTAQRFVPDPSGEGGRLYRSGDRGRLTDEGIEYLGRIDDQVKIRGYRVEPGEVAAALRRLPALVEAAVLAVPGRVGKQLVAYAVPGDGTLLSADPQVQARHCNELLLQLRAYLPDYMIPAHLVLVPGLPLNANGKLDRKALPAVPSGQGPIFIAPHSALEQRIAAIWQDVLKLEQVGLTDNFFELGGDSIISIQVVSRARQAGIRFTPKQLFQHQTVQGLATIAQEGADLPAIDQGAVSGELPLLPIQQAFFERVIAERHHWNQSVLLQSSRVLDPVLLEQALQALIIHHDALRQSFSEQPQGWRARYRSVAEQRCCWDDAPVLAQVHGVAPSMIETLGLQVQRSLELGDGPLVKALLMALEDGSQRLLLVIHHLVVDGVSWRILFEDLQRAYQQLANGQPVALPAKTTSVKAWAKRLQDYAQGPAKEQLAFWQARLQHAPADLPGMRLASEPCNDQSITVYTRLAAGLTRQLLQQAPAAYRTQVNDLLLTALARVIARWTGESAVLIQLEGHGREELFDEVDLTRTVGWFSSKYPVRLDPGGDFPEAIKTIKEQLRAAPAKGIGFGLLRYLGDAPTRAALAALAEPRITFNYLGQFDGSFAEDERALFSPASESAGAEQSGLAPLGNWLTLNGQVFAGELSLGWTFSAQRFAPELIQRLADDYAAELAALVAHCCLASSHGVTPADFPLARLTQEQLDSLALEAASVEDLFPLAPMQQGMLFHSLYEQAAGDYINQLRVDVAGLDPERFIAAWQSVVDRHEVLRSGFLWEGRLDQPLQVVHKHCSVPFSVLDWRSDGARMAGLDRLANEELKRGFNLSEAPLLRVYLVQTEDTHHHLIYTHHHILMDGWSSSRLLGEVLQAYAGQPLGRAAVRYRDYIAWLQAQDQQASKDYWLEHLRGLEAPTRLAHALATPAGDTDGYADHHQVFDSRWTQALGDFARQQKVTVNTVLQAAWLLLLQRYTGQRAVSFGATVAGRPAELRGVEEQIGLFINTLPVIASPCAEQTVADWLQDVQAQNIALREQEHTPLFEIQRWAGYGGEALFDSILVFENYPVSEALQQGAPEALQFGPVNSHEQSNYPLTLTVSLSDTLALHYRYVRAQFAEASIRAISQHLDTLLSLMQQDVRRPLGELGLLSADERRLQLEAWNANELAYPRELCIHQQIDAQASSQPQAIALTVGAQHWSYEQLNRRANQLAHRLIESGVGPEVRVGVAMSRSAQMVVALLAVLKAGGTYVPLDPDYPAERVAYMLEDSGAKVLLTERELLAGLTVPQAEILVLEATGTAFAEYPAQTPDSAVTAQNLAYVIYTSGSTGQPKGVAITHRNVAALIQWSRQVYSQDDLQGVLASTSICFDLSVWELFVTLARGGSIILARNALELPDLPARDQVRLINTVPSAIAALQRAGQIPASVRIINLAGEPLKQALVDSLYGLASVEHVYDLYGPSEDTTYSTWTRREAGGLANIGRPLANTQSYLLDSQLQPVPPGVAAELYLAGAGITRGYLFRPGLTAEKFVPNPFGESGERLYRTGDLCRYRRDGVLEYVGRLDHQVKVRGFRIELGEIEARLLAQGQLQEVAVLAVEGGAGSQLVAYAVPLAGRVDGESAQVLRETLKGALRASLPDYMVPAHWLFLEALPLTPNGKLDRKALPGVDETFVRRAWRAPQGELEGEVALIWQDVLQVERVGLDDNFFDLGGHSLLATQVIVRLRNQLRAEVPLKSLFETHDLQAFCRCVETHRTVHQSLDEELAKSLEALKRLSSNELEKLIS</sequence>
<organism evidence="6 7">
    <name type="scientific">Pseudomonas agarici</name>
    <dbReference type="NCBI Taxonomy" id="46677"/>
    <lineage>
        <taxon>Bacteria</taxon>
        <taxon>Pseudomonadati</taxon>
        <taxon>Pseudomonadota</taxon>
        <taxon>Gammaproteobacteria</taxon>
        <taxon>Pseudomonadales</taxon>
        <taxon>Pseudomonadaceae</taxon>
        <taxon>Pseudomonas</taxon>
    </lineage>
</organism>
<comment type="cofactor">
    <cofactor evidence="1">
        <name>pantetheine 4'-phosphate</name>
        <dbReference type="ChEBI" id="CHEBI:47942"/>
    </cofactor>
</comment>
<dbReference type="PANTHER" id="PTHR45398:SF1">
    <property type="entry name" value="ENZYME, PUTATIVE (JCVI)-RELATED"/>
    <property type="match status" value="1"/>
</dbReference>
<dbReference type="CDD" id="cd19531">
    <property type="entry name" value="LCL_NRPS-like"/>
    <property type="match status" value="1"/>
</dbReference>
<dbReference type="Pfam" id="PF00550">
    <property type="entry name" value="PP-binding"/>
    <property type="match status" value="2"/>
</dbReference>
<dbReference type="SUPFAM" id="SSF52777">
    <property type="entry name" value="CoA-dependent acyltransferases"/>
    <property type="match status" value="6"/>
</dbReference>
<evidence type="ECO:0000313" key="6">
    <source>
        <dbReference type="EMBL" id="AMB86153.1"/>
    </source>
</evidence>
<proteinExistence type="inferred from homology"/>
<dbReference type="EMBL" id="CP014135">
    <property type="protein sequence ID" value="AMB86153.1"/>
    <property type="molecule type" value="Genomic_DNA"/>
</dbReference>
<dbReference type="NCBIfam" id="NF003417">
    <property type="entry name" value="PRK04813.1"/>
    <property type="match status" value="2"/>
</dbReference>
<reference evidence="6 7" key="1">
    <citation type="submission" date="2016-01" db="EMBL/GenBank/DDBJ databases">
        <authorList>
            <person name="McClelland M."/>
            <person name="Jain A."/>
            <person name="Saraogi P."/>
            <person name="Mendelson R."/>
            <person name="Westerman R."/>
            <person name="SanMiguel P."/>
            <person name="Csonka L."/>
        </authorList>
    </citation>
    <scope>NUCLEOTIDE SEQUENCE [LARGE SCALE GENOMIC DNA]</scope>
    <source>
        <strain evidence="6 7">NCPPB 2472</strain>
    </source>
</reference>
<dbReference type="InterPro" id="IPR020806">
    <property type="entry name" value="PKS_PP-bd"/>
</dbReference>
<keyword evidence="7" id="KW-1185">Reference proteome</keyword>
<dbReference type="GO" id="GO:0003824">
    <property type="term" value="F:catalytic activity"/>
    <property type="evidence" value="ECO:0007669"/>
    <property type="project" value="InterPro"/>
</dbReference>
<dbReference type="FunFam" id="3.30.559.10:FF:000012">
    <property type="entry name" value="Non-ribosomal peptide synthetase"/>
    <property type="match status" value="1"/>
</dbReference>
<dbReference type="GO" id="GO:0044550">
    <property type="term" value="P:secondary metabolite biosynthetic process"/>
    <property type="evidence" value="ECO:0007669"/>
    <property type="project" value="UniProtKB-ARBA"/>
</dbReference>
<keyword evidence="3" id="KW-0596">Phosphopantetheine</keyword>
<dbReference type="FunFam" id="3.30.559.30:FF:000001">
    <property type="entry name" value="Non-ribosomal peptide synthetase"/>
    <property type="match status" value="1"/>
</dbReference>
<dbReference type="FunFam" id="1.10.1200.10:FF:000005">
    <property type="entry name" value="Nonribosomal peptide synthetase 1"/>
    <property type="match status" value="2"/>
</dbReference>
<dbReference type="Gene3D" id="3.30.300.30">
    <property type="match status" value="2"/>
</dbReference>
<evidence type="ECO:0000313" key="7">
    <source>
        <dbReference type="Proteomes" id="UP000063229"/>
    </source>
</evidence>
<feature type="domain" description="Carrier" evidence="5">
    <location>
        <begin position="2528"/>
        <end position="2603"/>
    </location>
</feature>
<dbReference type="InterPro" id="IPR020845">
    <property type="entry name" value="AMP-binding_CS"/>
</dbReference>
<dbReference type="PANTHER" id="PTHR45398">
    <property type="match status" value="1"/>
</dbReference>
<name>A0A0X1T276_PSEAA</name>
<evidence type="ECO:0000256" key="2">
    <source>
        <dbReference type="ARBA" id="ARBA00006432"/>
    </source>
</evidence>
<dbReference type="InterPro" id="IPR006162">
    <property type="entry name" value="Ppantetheine_attach_site"/>
</dbReference>
<dbReference type="InterPro" id="IPR010060">
    <property type="entry name" value="NRPS_synth"/>
</dbReference>
<dbReference type="Gene3D" id="2.30.38.10">
    <property type="entry name" value="Luciferase, Domain 3"/>
    <property type="match status" value="1"/>
</dbReference>
<dbReference type="Pfam" id="PF00668">
    <property type="entry name" value="Condensation"/>
    <property type="match status" value="3"/>
</dbReference>
<dbReference type="FunFam" id="3.40.50.980:FF:000001">
    <property type="entry name" value="Non-ribosomal peptide synthetase"/>
    <property type="match status" value="2"/>
</dbReference>
<dbReference type="InterPro" id="IPR000873">
    <property type="entry name" value="AMP-dep_synth/lig_dom"/>
</dbReference>
<dbReference type="Gene3D" id="3.40.50.980">
    <property type="match status" value="2"/>
</dbReference>
<dbReference type="InterPro" id="IPR042099">
    <property type="entry name" value="ANL_N_sf"/>
</dbReference>
<dbReference type="InterPro" id="IPR010071">
    <property type="entry name" value="AA_adenyl_dom"/>
</dbReference>
<protein>
    <recommendedName>
        <fullName evidence="5">Carrier domain-containing protein</fullName>
    </recommendedName>
</protein>
<dbReference type="Gene3D" id="3.40.50.12780">
    <property type="entry name" value="N-terminal domain of ligase-like"/>
    <property type="match status" value="1"/>
</dbReference>
<dbReference type="FunFam" id="3.40.50.12780:FF:000012">
    <property type="entry name" value="Non-ribosomal peptide synthetase"/>
    <property type="match status" value="1"/>
</dbReference>
<dbReference type="FunFam" id="3.30.300.30:FF:000010">
    <property type="entry name" value="Enterobactin synthetase component F"/>
    <property type="match status" value="1"/>
</dbReference>
<dbReference type="NCBIfam" id="TIGR01720">
    <property type="entry name" value="NRPS-para261"/>
    <property type="match status" value="1"/>
</dbReference>
<dbReference type="Pfam" id="PF00501">
    <property type="entry name" value="AMP-binding"/>
    <property type="match status" value="2"/>
</dbReference>
<dbReference type="InterPro" id="IPR009081">
    <property type="entry name" value="PP-bd_ACP"/>
</dbReference>
<dbReference type="Pfam" id="PF13193">
    <property type="entry name" value="AMP-binding_C"/>
    <property type="match status" value="2"/>
</dbReference>
<dbReference type="SUPFAM" id="SSF56801">
    <property type="entry name" value="Acetyl-CoA synthetase-like"/>
    <property type="match status" value="2"/>
</dbReference>
<feature type="domain" description="Carrier" evidence="5">
    <location>
        <begin position="1020"/>
        <end position="1094"/>
    </location>
</feature>
<dbReference type="PROSITE" id="PS50075">
    <property type="entry name" value="CARRIER"/>
    <property type="match status" value="2"/>
</dbReference>
<dbReference type="CDD" id="cd19543">
    <property type="entry name" value="DCL_NRPS"/>
    <property type="match status" value="1"/>
</dbReference>
<dbReference type="GO" id="GO:0043041">
    <property type="term" value="P:amino acid activation for nonribosomal peptide biosynthetic process"/>
    <property type="evidence" value="ECO:0007669"/>
    <property type="project" value="UniProtKB-ARBA"/>
</dbReference>
<dbReference type="STRING" id="46677.AWM79_12935"/>
<evidence type="ECO:0000256" key="3">
    <source>
        <dbReference type="ARBA" id="ARBA00022450"/>
    </source>
</evidence>
<keyword evidence="4" id="KW-0597">Phosphoprotein</keyword>
<dbReference type="InterPro" id="IPR025110">
    <property type="entry name" value="AMP-bd_C"/>
</dbReference>
<dbReference type="PROSITE" id="PS00012">
    <property type="entry name" value="PHOSPHOPANTETHEINE"/>
    <property type="match status" value="2"/>
</dbReference>
<dbReference type="InterPro" id="IPR023213">
    <property type="entry name" value="CAT-like_dom_sf"/>
</dbReference>
<dbReference type="Gene3D" id="1.10.1200.10">
    <property type="entry name" value="ACP-like"/>
    <property type="match status" value="2"/>
</dbReference>
<dbReference type="SMART" id="SM00823">
    <property type="entry name" value="PKS_PP"/>
    <property type="match status" value="2"/>
</dbReference>
<dbReference type="KEGG" id="pagb:AWM79_12935"/>
<comment type="similarity">
    <text evidence="2">Belongs to the ATP-dependent AMP-binding enzyme family.</text>
</comment>
<gene>
    <name evidence="6" type="ORF">AWM79_12935</name>
</gene>
<dbReference type="CDD" id="cd05930">
    <property type="entry name" value="A_NRPS"/>
    <property type="match status" value="1"/>
</dbReference>
<dbReference type="FunFam" id="2.30.38.10:FF:000001">
    <property type="entry name" value="Non-ribosomal peptide synthetase PvdI"/>
    <property type="match status" value="1"/>
</dbReference>
<dbReference type="GO" id="GO:0031177">
    <property type="term" value="F:phosphopantetheine binding"/>
    <property type="evidence" value="ECO:0007669"/>
    <property type="project" value="InterPro"/>
</dbReference>
<dbReference type="Gene3D" id="3.30.559.10">
    <property type="entry name" value="Chloramphenicol acetyltransferase-like domain"/>
    <property type="match status" value="3"/>
</dbReference>
<dbReference type="Gene3D" id="3.30.559.30">
    <property type="entry name" value="Nonribosomal peptide synthetase, condensation domain"/>
    <property type="match status" value="3"/>
</dbReference>
<dbReference type="NCBIfam" id="TIGR01733">
    <property type="entry name" value="AA-adenyl-dom"/>
    <property type="match status" value="2"/>
</dbReference>
<dbReference type="SUPFAM" id="SSF47336">
    <property type="entry name" value="ACP-like"/>
    <property type="match status" value="2"/>
</dbReference>
<dbReference type="InterPro" id="IPR001242">
    <property type="entry name" value="Condensation_dom"/>
</dbReference>
<dbReference type="PROSITE" id="PS00455">
    <property type="entry name" value="AMP_BINDING"/>
    <property type="match status" value="2"/>
</dbReference>
<evidence type="ECO:0000259" key="5">
    <source>
        <dbReference type="PROSITE" id="PS50075"/>
    </source>
</evidence>
<dbReference type="RefSeq" id="WP_060783020.1">
    <property type="nucleotide sequence ID" value="NZ_CP014135.1"/>
</dbReference>
<evidence type="ECO:0000256" key="1">
    <source>
        <dbReference type="ARBA" id="ARBA00001957"/>
    </source>
</evidence>
<accession>A0A0X1T276</accession>
<dbReference type="InterPro" id="IPR045851">
    <property type="entry name" value="AMP-bd_C_sf"/>
</dbReference>
<dbReference type="InterPro" id="IPR036736">
    <property type="entry name" value="ACP-like_sf"/>
</dbReference>
<dbReference type="Proteomes" id="UP000063229">
    <property type="component" value="Chromosome"/>
</dbReference>
<evidence type="ECO:0000256" key="4">
    <source>
        <dbReference type="ARBA" id="ARBA00022553"/>
    </source>
</evidence>